<dbReference type="Gene3D" id="1.10.10.10">
    <property type="entry name" value="Winged helix-like DNA-binding domain superfamily/Winged helix DNA-binding domain"/>
    <property type="match status" value="1"/>
</dbReference>
<dbReference type="GO" id="GO:0043200">
    <property type="term" value="P:response to amino acid"/>
    <property type="evidence" value="ECO:0007669"/>
    <property type="project" value="TreeGrafter"/>
</dbReference>
<protein>
    <recommendedName>
        <fullName evidence="4">HTH asnC-type domain-containing protein</fullName>
    </recommendedName>
</protein>
<dbReference type="Pfam" id="PF22482">
    <property type="entry name" value="AsnC_trans_reg_3"/>
    <property type="match status" value="1"/>
</dbReference>
<dbReference type="InterPro" id="IPR011008">
    <property type="entry name" value="Dimeric_a/b-barrel"/>
</dbReference>
<keyword evidence="2" id="KW-0238">DNA-binding</keyword>
<dbReference type="GO" id="GO:0005829">
    <property type="term" value="C:cytosol"/>
    <property type="evidence" value="ECO:0007669"/>
    <property type="project" value="TreeGrafter"/>
</dbReference>
<comment type="caution">
    <text evidence="5">The sequence shown here is derived from an EMBL/GenBank/DDBJ whole genome shotgun (WGS) entry which is preliminary data.</text>
</comment>
<dbReference type="PROSITE" id="PS50956">
    <property type="entry name" value="HTH_ASNC_2"/>
    <property type="match status" value="1"/>
</dbReference>
<organism evidence="5 6">
    <name type="scientific">Chroococcidiopsis cubana SAG 39.79</name>
    <dbReference type="NCBI Taxonomy" id="388085"/>
    <lineage>
        <taxon>Bacteria</taxon>
        <taxon>Bacillati</taxon>
        <taxon>Cyanobacteriota</taxon>
        <taxon>Cyanophyceae</taxon>
        <taxon>Chroococcidiopsidales</taxon>
        <taxon>Chroococcidiopsidaceae</taxon>
        <taxon>Chroococcidiopsis</taxon>
    </lineage>
</organism>
<dbReference type="EMBL" id="RSCK01000058">
    <property type="protein sequence ID" value="RUT08002.1"/>
    <property type="molecule type" value="Genomic_DNA"/>
</dbReference>
<keyword evidence="6" id="KW-1185">Reference proteome</keyword>
<dbReference type="InterPro" id="IPR054609">
    <property type="entry name" value="PF0864-like_C"/>
</dbReference>
<dbReference type="PRINTS" id="PR00033">
    <property type="entry name" value="HTHASNC"/>
</dbReference>
<dbReference type="RefSeq" id="WP_106166983.1">
    <property type="nucleotide sequence ID" value="NZ_JAVKZF010000001.1"/>
</dbReference>
<evidence type="ECO:0000256" key="1">
    <source>
        <dbReference type="ARBA" id="ARBA00023015"/>
    </source>
</evidence>
<dbReference type="AlphaFoldDB" id="A0AB37UFS0"/>
<dbReference type="SUPFAM" id="SSF54909">
    <property type="entry name" value="Dimeric alpha+beta barrel"/>
    <property type="match status" value="1"/>
</dbReference>
<dbReference type="InterPro" id="IPR036390">
    <property type="entry name" value="WH_DNA-bd_sf"/>
</dbReference>
<evidence type="ECO:0000256" key="2">
    <source>
        <dbReference type="ARBA" id="ARBA00023125"/>
    </source>
</evidence>
<reference evidence="5 6" key="1">
    <citation type="journal article" date="2019" name="Genome Biol. Evol.">
        <title>Day and night: Metabolic profiles and evolutionary relationships of six axenic non-marine cyanobacteria.</title>
        <authorList>
            <person name="Will S.E."/>
            <person name="Henke P."/>
            <person name="Boedeker C."/>
            <person name="Huang S."/>
            <person name="Brinkmann H."/>
            <person name="Rohde M."/>
            <person name="Jarek M."/>
            <person name="Friedl T."/>
            <person name="Seufert S."/>
            <person name="Schumacher M."/>
            <person name="Overmann J."/>
            <person name="Neumann-Schaal M."/>
            <person name="Petersen J."/>
        </authorList>
    </citation>
    <scope>NUCLEOTIDE SEQUENCE [LARGE SCALE GENOMIC DNA]</scope>
    <source>
        <strain evidence="5 6">SAG 39.79</strain>
    </source>
</reference>
<dbReference type="InterPro" id="IPR036388">
    <property type="entry name" value="WH-like_DNA-bd_sf"/>
</dbReference>
<proteinExistence type="predicted"/>
<dbReference type="SMART" id="SM00344">
    <property type="entry name" value="HTH_ASNC"/>
    <property type="match status" value="1"/>
</dbReference>
<dbReference type="InterPro" id="IPR000485">
    <property type="entry name" value="AsnC-type_HTH_dom"/>
</dbReference>
<dbReference type="GO" id="GO:0043565">
    <property type="term" value="F:sequence-specific DNA binding"/>
    <property type="evidence" value="ECO:0007669"/>
    <property type="project" value="InterPro"/>
</dbReference>
<dbReference type="PANTHER" id="PTHR30154">
    <property type="entry name" value="LEUCINE-RESPONSIVE REGULATORY PROTEIN"/>
    <property type="match status" value="1"/>
</dbReference>
<evidence type="ECO:0000256" key="3">
    <source>
        <dbReference type="ARBA" id="ARBA00023163"/>
    </source>
</evidence>
<dbReference type="Pfam" id="PF13404">
    <property type="entry name" value="HTH_AsnC-type"/>
    <property type="match status" value="1"/>
</dbReference>
<accession>A0AB37UFS0</accession>
<feature type="domain" description="HTH asnC-type" evidence="4">
    <location>
        <begin position="18"/>
        <end position="83"/>
    </location>
</feature>
<gene>
    <name evidence="5" type="ORF">DSM107010_49520</name>
</gene>
<dbReference type="Proteomes" id="UP000282574">
    <property type="component" value="Unassembled WGS sequence"/>
</dbReference>
<dbReference type="SUPFAM" id="SSF46785">
    <property type="entry name" value="Winged helix' DNA-binding domain"/>
    <property type="match status" value="1"/>
</dbReference>
<evidence type="ECO:0000313" key="6">
    <source>
        <dbReference type="Proteomes" id="UP000282574"/>
    </source>
</evidence>
<name>A0AB37UFS0_9CYAN</name>
<sequence length="164" mass="19241">MNDFNKSRSPEEIQEFEIDALDLKIIELLQSDGRAAYSSVARELDVPETTIRYRVKRLLDENVISISAFINTGKIKYENVAYIELDVEPEFFEKTLDKLIQMKNISYIASATGQFNIMMEYIYQNNEELLNFLNWIRTQPIVKQLNSRTILKIHKAQYPARVKQ</sequence>
<evidence type="ECO:0000259" key="4">
    <source>
        <dbReference type="PROSITE" id="PS50956"/>
    </source>
</evidence>
<keyword evidence="1" id="KW-0805">Transcription regulation</keyword>
<dbReference type="Gene3D" id="3.30.70.920">
    <property type="match status" value="1"/>
</dbReference>
<keyword evidence="3" id="KW-0804">Transcription</keyword>
<dbReference type="InterPro" id="IPR019888">
    <property type="entry name" value="Tscrpt_reg_AsnC-like"/>
</dbReference>
<evidence type="ECO:0000313" key="5">
    <source>
        <dbReference type="EMBL" id="RUT08002.1"/>
    </source>
</evidence>
<dbReference type="PANTHER" id="PTHR30154:SF34">
    <property type="entry name" value="TRANSCRIPTIONAL REGULATOR AZLB"/>
    <property type="match status" value="1"/>
</dbReference>